<dbReference type="AlphaFoldDB" id="A0A3M7R926"/>
<dbReference type="PANTHER" id="PTHR11683:SF12">
    <property type="entry name" value="M6, ISOFORM F"/>
    <property type="match status" value="1"/>
</dbReference>
<proteinExistence type="predicted"/>
<sequence>MKNMDDSSRFADQSKALWLQNTLNMNGSNDAIDDKNMFTPPTTSWIGRCPFASIIATVITICGTGVFCGCLYRALAITIQALDSAFKLEFQMESARAIQTMVIIISTVMCSLAIILLIVGCLATGATRSQIYTGFRSRLGGRISTGFFTVVVYLLFLAWSGITVILVVPIVGYYMLMKNCEIKTTQIESHSIQKLDECISLKNYGIHSFENKMSICSLELISFCSQGKEAGPLYIAAFIASALIALGMVHYLCCLVANYAHIKDGIKLKDYEEAIKEELELRCELAAASRKRNDL</sequence>
<protein>
    <submittedName>
        <fullName evidence="2">Neuronal membrane glyco M6-a isoform X1</fullName>
    </submittedName>
</protein>
<dbReference type="EMBL" id="REGN01003934">
    <property type="protein sequence ID" value="RNA19969.1"/>
    <property type="molecule type" value="Genomic_DNA"/>
</dbReference>
<dbReference type="OrthoDB" id="9993736at2759"/>
<dbReference type="InterPro" id="IPR001614">
    <property type="entry name" value="Myelin_PLP"/>
</dbReference>
<feature type="transmembrane region" description="Helical" evidence="1">
    <location>
        <begin position="233"/>
        <end position="260"/>
    </location>
</feature>
<dbReference type="GO" id="GO:0031175">
    <property type="term" value="P:neuron projection development"/>
    <property type="evidence" value="ECO:0007669"/>
    <property type="project" value="TreeGrafter"/>
</dbReference>
<evidence type="ECO:0000313" key="2">
    <source>
        <dbReference type="EMBL" id="RNA19969.1"/>
    </source>
</evidence>
<reference evidence="2 3" key="1">
    <citation type="journal article" date="2018" name="Sci. Rep.">
        <title>Genomic signatures of local adaptation to the degree of environmental predictability in rotifers.</title>
        <authorList>
            <person name="Franch-Gras L."/>
            <person name="Hahn C."/>
            <person name="Garcia-Roger E.M."/>
            <person name="Carmona M.J."/>
            <person name="Serra M."/>
            <person name="Gomez A."/>
        </authorList>
    </citation>
    <scope>NUCLEOTIDE SEQUENCE [LARGE SCALE GENOMIC DNA]</scope>
    <source>
        <strain evidence="2">HYR1</strain>
    </source>
</reference>
<keyword evidence="3" id="KW-1185">Reference proteome</keyword>
<keyword evidence="1" id="KW-0812">Transmembrane</keyword>
<evidence type="ECO:0000313" key="3">
    <source>
        <dbReference type="Proteomes" id="UP000276133"/>
    </source>
</evidence>
<keyword evidence="1" id="KW-1133">Transmembrane helix</keyword>
<dbReference type="GO" id="GO:0005886">
    <property type="term" value="C:plasma membrane"/>
    <property type="evidence" value="ECO:0007669"/>
    <property type="project" value="TreeGrafter"/>
</dbReference>
<dbReference type="PANTHER" id="PTHR11683">
    <property type="entry name" value="MYELIN PROTEOLIPID"/>
    <property type="match status" value="1"/>
</dbReference>
<dbReference type="Proteomes" id="UP000276133">
    <property type="component" value="Unassembled WGS sequence"/>
</dbReference>
<dbReference type="Pfam" id="PF01275">
    <property type="entry name" value="Myelin_PLP"/>
    <property type="match status" value="1"/>
</dbReference>
<organism evidence="2 3">
    <name type="scientific">Brachionus plicatilis</name>
    <name type="common">Marine rotifer</name>
    <name type="synonym">Brachionus muelleri</name>
    <dbReference type="NCBI Taxonomy" id="10195"/>
    <lineage>
        <taxon>Eukaryota</taxon>
        <taxon>Metazoa</taxon>
        <taxon>Spiralia</taxon>
        <taxon>Gnathifera</taxon>
        <taxon>Rotifera</taxon>
        <taxon>Eurotatoria</taxon>
        <taxon>Monogononta</taxon>
        <taxon>Pseudotrocha</taxon>
        <taxon>Ploima</taxon>
        <taxon>Brachionidae</taxon>
        <taxon>Brachionus</taxon>
    </lineage>
</organism>
<gene>
    <name evidence="2" type="ORF">BpHYR1_051509</name>
</gene>
<evidence type="ECO:0000256" key="1">
    <source>
        <dbReference type="SAM" id="Phobius"/>
    </source>
</evidence>
<feature type="transmembrane region" description="Helical" evidence="1">
    <location>
        <begin position="54"/>
        <end position="82"/>
    </location>
</feature>
<name>A0A3M7R926_BRAPC</name>
<accession>A0A3M7R926</accession>
<comment type="caution">
    <text evidence="2">The sequence shown here is derived from an EMBL/GenBank/DDBJ whole genome shotgun (WGS) entry which is preliminary data.</text>
</comment>
<keyword evidence="1" id="KW-0472">Membrane</keyword>
<feature type="transmembrane region" description="Helical" evidence="1">
    <location>
        <begin position="147"/>
        <end position="176"/>
    </location>
</feature>
<feature type="transmembrane region" description="Helical" evidence="1">
    <location>
        <begin position="102"/>
        <end position="126"/>
    </location>
</feature>